<reference evidence="1 2" key="1">
    <citation type="journal article" date="2013" name="PLoS ONE">
        <title>Lactobacillus paracasei comparative genomics: towards species pan-genome definition and exploitation of diversity.</title>
        <authorList>
            <person name="Smokvina T."/>
            <person name="Wels M."/>
            <person name="Polka J."/>
            <person name="Chervaux C."/>
            <person name="Brisse S."/>
            <person name="Boekhorst J."/>
            <person name="van Hylckama Vlieg J.E."/>
            <person name="Siezen R.J."/>
        </authorList>
    </citation>
    <scope>NUCLEOTIDE SEQUENCE [LARGE SCALE GENOMIC DNA]</scope>
    <source>
        <strain evidence="1 2">Lpp126</strain>
    </source>
</reference>
<name>S2RH38_LACPA</name>
<dbReference type="EMBL" id="ANKC01001155">
    <property type="protein sequence ID" value="EPC70846.1"/>
    <property type="molecule type" value="Genomic_DNA"/>
</dbReference>
<accession>S2RH38</accession>
<dbReference type="Proteomes" id="UP000014243">
    <property type="component" value="Unassembled WGS sequence"/>
</dbReference>
<sequence>MNTTKLNHVINELAKAQLELETVYELLEASNISARHELLGMIDRHSMTLYNAEMALHKLVATEAAE</sequence>
<evidence type="ECO:0000313" key="2">
    <source>
        <dbReference type="Proteomes" id="UP000014243"/>
    </source>
</evidence>
<organism evidence="1 2">
    <name type="scientific">Lacticaseibacillus paracasei subsp. paracasei Lpp126</name>
    <dbReference type="NCBI Taxonomy" id="1256206"/>
    <lineage>
        <taxon>Bacteria</taxon>
        <taxon>Bacillati</taxon>
        <taxon>Bacillota</taxon>
        <taxon>Bacilli</taxon>
        <taxon>Lactobacillales</taxon>
        <taxon>Lactobacillaceae</taxon>
        <taxon>Lacticaseibacillus</taxon>
    </lineage>
</organism>
<proteinExistence type="predicted"/>
<gene>
    <name evidence="1" type="ORF">Lpp126_16309</name>
</gene>
<evidence type="ECO:0000313" key="1">
    <source>
        <dbReference type="EMBL" id="EPC70846.1"/>
    </source>
</evidence>
<comment type="caution">
    <text evidence="1">The sequence shown here is derived from an EMBL/GenBank/DDBJ whole genome shotgun (WGS) entry which is preliminary data.</text>
</comment>
<dbReference type="PATRIC" id="fig|1256206.3.peg.2498"/>
<dbReference type="AlphaFoldDB" id="S2RH38"/>
<protein>
    <submittedName>
        <fullName evidence="1">Uncharacterized protein</fullName>
    </submittedName>
</protein>